<dbReference type="InterPro" id="IPR036709">
    <property type="entry name" value="Autotransporte_beta_dom_sf"/>
</dbReference>
<evidence type="ECO:0008006" key="4">
    <source>
        <dbReference type="Google" id="ProtNLM"/>
    </source>
</evidence>
<dbReference type="SUPFAM" id="SSF103515">
    <property type="entry name" value="Autotransporter"/>
    <property type="match status" value="1"/>
</dbReference>
<organism evidence="2 3">
    <name type="scientific">Dyadobacter frigoris</name>
    <dbReference type="NCBI Taxonomy" id="2576211"/>
    <lineage>
        <taxon>Bacteria</taxon>
        <taxon>Pseudomonadati</taxon>
        <taxon>Bacteroidota</taxon>
        <taxon>Cytophagia</taxon>
        <taxon>Cytophagales</taxon>
        <taxon>Spirosomataceae</taxon>
        <taxon>Dyadobacter</taxon>
    </lineage>
</organism>
<evidence type="ECO:0000313" key="2">
    <source>
        <dbReference type="EMBL" id="TKT92003.1"/>
    </source>
</evidence>
<gene>
    <name evidence="2" type="ORF">FDK13_12755</name>
</gene>
<name>A0A4V6Y1Z2_9BACT</name>
<evidence type="ECO:0000256" key="1">
    <source>
        <dbReference type="SAM" id="SignalP"/>
    </source>
</evidence>
<keyword evidence="3" id="KW-1185">Reference proteome</keyword>
<keyword evidence="1" id="KW-0732">Signal</keyword>
<dbReference type="EMBL" id="SZVO01000005">
    <property type="protein sequence ID" value="TKT92003.1"/>
    <property type="molecule type" value="Genomic_DNA"/>
</dbReference>
<dbReference type="RefSeq" id="WP_137340372.1">
    <property type="nucleotide sequence ID" value="NZ_SZVO01000005.1"/>
</dbReference>
<dbReference type="PROSITE" id="PS51257">
    <property type="entry name" value="PROKAR_LIPOPROTEIN"/>
    <property type="match status" value="1"/>
</dbReference>
<dbReference type="OrthoDB" id="1337415at2"/>
<accession>A0A4V6Y1Z2</accession>
<dbReference type="Proteomes" id="UP000304900">
    <property type="component" value="Unassembled WGS sequence"/>
</dbReference>
<evidence type="ECO:0000313" key="3">
    <source>
        <dbReference type="Proteomes" id="UP000304900"/>
    </source>
</evidence>
<sequence>MKIITTLIGCATLMLCSCSPYYYAPNKGNIPNMREKNDVRIDAGFSVGLVSAGADLQFAYAPIDHLGVMVNGAFSKTQNYSKNNDTESQYLEAGLGYFTKFEDNRKWLFEVYGGGGKGNYSIWYNDYQTSKIDMNKYFIQPSLSYTHLYKNLEFGIASKFSGVNYDLKSFTVVDDMYHSNVRRIQNLVNRPMLLFWEPTFRFSGGFKNMKAYVSYTPSVDILQTGTDREVVNVSMGLRFTLNASRKKQILNR</sequence>
<protein>
    <recommendedName>
        <fullName evidence="4">Outer membrane protein beta-barrel domain-containing protein</fullName>
    </recommendedName>
</protein>
<dbReference type="AlphaFoldDB" id="A0A4V6Y1Z2"/>
<feature type="chain" id="PRO_5020354534" description="Outer membrane protein beta-barrel domain-containing protein" evidence="1">
    <location>
        <begin position="25"/>
        <end position="252"/>
    </location>
</feature>
<comment type="caution">
    <text evidence="2">The sequence shown here is derived from an EMBL/GenBank/DDBJ whole genome shotgun (WGS) entry which is preliminary data.</text>
</comment>
<proteinExistence type="predicted"/>
<reference evidence="2 3" key="1">
    <citation type="submission" date="2019-05" db="EMBL/GenBank/DDBJ databases">
        <title>Dyadobacter AR-3-8 sp. nov., isolated from arctic soil.</title>
        <authorList>
            <person name="Chaudhary D.K."/>
        </authorList>
    </citation>
    <scope>NUCLEOTIDE SEQUENCE [LARGE SCALE GENOMIC DNA]</scope>
    <source>
        <strain evidence="2 3">AR-3-8</strain>
    </source>
</reference>
<feature type="signal peptide" evidence="1">
    <location>
        <begin position="1"/>
        <end position="24"/>
    </location>
</feature>